<comment type="function">
    <text evidence="3">Required for maturation of urease via the functional incorporation of the urease nickel metallocenter.</text>
</comment>
<comment type="caution">
    <text evidence="4">The sequence shown here is derived from an EMBL/GenBank/DDBJ whole genome shotgun (WGS) entry which is preliminary data.</text>
</comment>
<keyword evidence="3" id="KW-0996">Nickel insertion</keyword>
<name>A0A5R9J8R7_9PROT</name>
<keyword evidence="5" id="KW-1185">Reference proteome</keyword>
<dbReference type="EMBL" id="VCDI01000013">
    <property type="protein sequence ID" value="TLU70608.1"/>
    <property type="molecule type" value="Genomic_DNA"/>
</dbReference>
<dbReference type="HAMAP" id="MF_01384">
    <property type="entry name" value="UreD"/>
    <property type="match status" value="1"/>
</dbReference>
<dbReference type="RefSeq" id="WP_138328049.1">
    <property type="nucleotide sequence ID" value="NZ_VCDI01000013.1"/>
</dbReference>
<dbReference type="InterPro" id="IPR002669">
    <property type="entry name" value="UreD"/>
</dbReference>
<dbReference type="GO" id="GO:0005737">
    <property type="term" value="C:cytoplasm"/>
    <property type="evidence" value="ECO:0007669"/>
    <property type="project" value="UniProtKB-SubCell"/>
</dbReference>
<evidence type="ECO:0000256" key="3">
    <source>
        <dbReference type="HAMAP-Rule" id="MF_01384"/>
    </source>
</evidence>
<dbReference type="AlphaFoldDB" id="A0A5R9J8R7"/>
<dbReference type="PANTHER" id="PTHR33643">
    <property type="entry name" value="UREASE ACCESSORY PROTEIN D"/>
    <property type="match status" value="1"/>
</dbReference>
<proteinExistence type="inferred from homology"/>
<reference evidence="4 5" key="1">
    <citation type="submission" date="2019-05" db="EMBL/GenBank/DDBJ databases">
        <authorList>
            <person name="Pankratov T."/>
            <person name="Grouzdev D."/>
        </authorList>
    </citation>
    <scope>NUCLEOTIDE SEQUENCE [LARGE SCALE GENOMIC DNA]</scope>
    <source>
        <strain evidence="4 5">KEBCLARHB70R</strain>
    </source>
</reference>
<gene>
    <name evidence="3" type="primary">ureD</name>
    <name evidence="4" type="ORF">FE263_21215</name>
</gene>
<evidence type="ECO:0000313" key="5">
    <source>
        <dbReference type="Proteomes" id="UP000305654"/>
    </source>
</evidence>
<protein>
    <recommendedName>
        <fullName evidence="3">Urease accessory protein UreD</fullName>
    </recommendedName>
</protein>
<dbReference type="GO" id="GO:0016151">
    <property type="term" value="F:nickel cation binding"/>
    <property type="evidence" value="ECO:0007669"/>
    <property type="project" value="UniProtKB-UniRule"/>
</dbReference>
<dbReference type="PANTHER" id="PTHR33643:SF1">
    <property type="entry name" value="UREASE ACCESSORY PROTEIN D"/>
    <property type="match status" value="1"/>
</dbReference>
<comment type="similarity">
    <text evidence="1 3">Belongs to the UreD family.</text>
</comment>
<evidence type="ECO:0000313" key="4">
    <source>
        <dbReference type="EMBL" id="TLU70608.1"/>
    </source>
</evidence>
<comment type="subunit">
    <text evidence="3">UreD, UreF and UreG form a complex that acts as a GTP-hydrolysis-dependent molecular chaperone, activating the urease apoprotein by helping to assemble the nickel containing metallocenter of UreC. The UreE protein probably delivers the nickel.</text>
</comment>
<dbReference type="Pfam" id="PF01774">
    <property type="entry name" value="UreD"/>
    <property type="match status" value="1"/>
</dbReference>
<evidence type="ECO:0000256" key="2">
    <source>
        <dbReference type="ARBA" id="ARBA00023186"/>
    </source>
</evidence>
<sequence length="293" mass="31171">MHPLSNSSAPAASSDGRSIIEPPLQRSIADLRLQVECRDGVSRLAGLRQRGCLKLLFPRRPAADALEAVLVNISGGIAAGDRLDCSITCGTDTQVLVTSQAAERCYRARQADAAATLTTELVLEAGARLEWLPQETILFEGAALDRRLLIRMPASATLLLAEARVLGRRGSGETTRTLALDDRIEIVRDGRPILVDALRLHGDADIRLRRAATGGGATAMATVVLAGPDAAAQLEPVRALLDIAPGVEAGASAWDGMLVIRILAREAAALRACILHVLSLLRDGRPLPQVWRT</sequence>
<organism evidence="4 5">
    <name type="scientific">Lichenicoccus roseus</name>
    <dbReference type="NCBI Taxonomy" id="2683649"/>
    <lineage>
        <taxon>Bacteria</taxon>
        <taxon>Pseudomonadati</taxon>
        <taxon>Pseudomonadota</taxon>
        <taxon>Alphaproteobacteria</taxon>
        <taxon>Acetobacterales</taxon>
        <taxon>Acetobacteraceae</taxon>
        <taxon>Lichenicoccus</taxon>
    </lineage>
</organism>
<comment type="subcellular location">
    <subcellularLocation>
        <location evidence="3">Cytoplasm</location>
    </subcellularLocation>
</comment>
<keyword evidence="3" id="KW-0963">Cytoplasm</keyword>
<keyword evidence="2 3" id="KW-0143">Chaperone</keyword>
<accession>A0A5R9J8R7</accession>
<dbReference type="OrthoDB" id="9798842at2"/>
<evidence type="ECO:0000256" key="1">
    <source>
        <dbReference type="ARBA" id="ARBA00007177"/>
    </source>
</evidence>
<dbReference type="Proteomes" id="UP000305654">
    <property type="component" value="Unassembled WGS sequence"/>
</dbReference>